<dbReference type="Proteomes" id="UP000076532">
    <property type="component" value="Unassembled WGS sequence"/>
</dbReference>
<keyword evidence="2" id="KW-1185">Reference proteome</keyword>
<evidence type="ECO:0000313" key="1">
    <source>
        <dbReference type="EMBL" id="KZP27851.1"/>
    </source>
</evidence>
<reference evidence="1 2" key="1">
    <citation type="journal article" date="2016" name="Mol. Biol. Evol.">
        <title>Comparative Genomics of Early-Diverging Mushroom-Forming Fungi Provides Insights into the Origins of Lignocellulose Decay Capabilities.</title>
        <authorList>
            <person name="Nagy L.G."/>
            <person name="Riley R."/>
            <person name="Tritt A."/>
            <person name="Adam C."/>
            <person name="Daum C."/>
            <person name="Floudas D."/>
            <person name="Sun H."/>
            <person name="Yadav J.S."/>
            <person name="Pangilinan J."/>
            <person name="Larsson K.H."/>
            <person name="Matsuura K."/>
            <person name="Barry K."/>
            <person name="Labutti K."/>
            <person name="Kuo R."/>
            <person name="Ohm R.A."/>
            <person name="Bhattacharya S.S."/>
            <person name="Shirouzu T."/>
            <person name="Yoshinaga Y."/>
            <person name="Martin F.M."/>
            <person name="Grigoriev I.V."/>
            <person name="Hibbett D.S."/>
        </authorList>
    </citation>
    <scope>NUCLEOTIDE SEQUENCE [LARGE SCALE GENOMIC DNA]</scope>
    <source>
        <strain evidence="1 2">CBS 109695</strain>
    </source>
</reference>
<dbReference type="AlphaFoldDB" id="A0A166R371"/>
<dbReference type="EMBL" id="KV417506">
    <property type="protein sequence ID" value="KZP27851.1"/>
    <property type="molecule type" value="Genomic_DNA"/>
</dbReference>
<proteinExistence type="predicted"/>
<accession>A0A166R371</accession>
<gene>
    <name evidence="1" type="ORF">FIBSPDRAFT_817828</name>
</gene>
<protein>
    <submittedName>
        <fullName evidence="1">Uncharacterized protein</fullName>
    </submittedName>
</protein>
<name>A0A166R371_9AGAM</name>
<dbReference type="OrthoDB" id="3223806at2759"/>
<sequence>MEAGYAHGISAGAEFAIYADENAVLTSNALGILAVDRVDMFHTTMKITSCSGSFAVNQSTVALQTKAGDRGDFSMHVAVDDKFIAIFEALLTEMQGNRPGRAKITLVEKKQAKLEAVMQGGLLYFDILDKRVTAFYDGTMRIPFPVDPEPHAIRPILRSVSHYYWHLDRESEYDSYFKSHISVGFFELQESSTELDDAGYFVLEPGPQQLCNDNIIDLIVDPNAEYGMQITNSTPWDLYPGVFYFETGDLSIVPYYLMSNSGESSADSPLKRNGGTLTIGYGSTGTSPRAYAFRDGQESDVDIGFLKIFLATKYVDFSDIPQTTPFNSGRADVTMKKKNTERWGSIIIPLVQRRS</sequence>
<evidence type="ECO:0000313" key="2">
    <source>
        <dbReference type="Proteomes" id="UP000076532"/>
    </source>
</evidence>
<organism evidence="1 2">
    <name type="scientific">Athelia psychrophila</name>
    <dbReference type="NCBI Taxonomy" id="1759441"/>
    <lineage>
        <taxon>Eukaryota</taxon>
        <taxon>Fungi</taxon>
        <taxon>Dikarya</taxon>
        <taxon>Basidiomycota</taxon>
        <taxon>Agaricomycotina</taxon>
        <taxon>Agaricomycetes</taxon>
        <taxon>Agaricomycetidae</taxon>
        <taxon>Atheliales</taxon>
        <taxon>Atheliaceae</taxon>
        <taxon>Athelia</taxon>
    </lineage>
</organism>